<evidence type="ECO:0000313" key="3">
    <source>
        <dbReference type="Proteomes" id="UP000431269"/>
    </source>
</evidence>
<keyword evidence="3" id="KW-1185">Reference proteome</keyword>
<dbReference type="KEGG" id="tsv:DSM104635_01013"/>
<dbReference type="InterPro" id="IPR000073">
    <property type="entry name" value="AB_hydrolase_1"/>
</dbReference>
<feature type="domain" description="AB hydrolase-1" evidence="1">
    <location>
        <begin position="5"/>
        <end position="247"/>
    </location>
</feature>
<protein>
    <submittedName>
        <fullName evidence="2">Pimelyl-[acyl-carrier protein] methyl ester esterase</fullName>
    </submittedName>
</protein>
<evidence type="ECO:0000313" key="2">
    <source>
        <dbReference type="EMBL" id="QGZ94197.1"/>
    </source>
</evidence>
<dbReference type="EMBL" id="CP047045">
    <property type="protein sequence ID" value="QGZ94197.1"/>
    <property type="molecule type" value="Genomic_DNA"/>
</dbReference>
<dbReference type="AlphaFoldDB" id="A0A6I6MN74"/>
<evidence type="ECO:0000259" key="1">
    <source>
        <dbReference type="Pfam" id="PF12697"/>
    </source>
</evidence>
<name>A0A6I6MN74_9CAUL</name>
<proteinExistence type="predicted"/>
<dbReference type="RefSeq" id="WP_158765153.1">
    <property type="nucleotide sequence ID" value="NZ_CP047045.1"/>
</dbReference>
<dbReference type="Pfam" id="PF12697">
    <property type="entry name" value="Abhydrolase_6"/>
    <property type="match status" value="1"/>
</dbReference>
<dbReference type="PANTHER" id="PTHR43194:SF2">
    <property type="entry name" value="PEROXISOMAL MEMBRANE PROTEIN LPX1"/>
    <property type="match status" value="1"/>
</dbReference>
<gene>
    <name evidence="2" type="ORF">DSM104635_01013</name>
</gene>
<dbReference type="Gene3D" id="3.40.50.1820">
    <property type="entry name" value="alpha/beta hydrolase"/>
    <property type="match status" value="1"/>
</dbReference>
<dbReference type="SUPFAM" id="SSF53474">
    <property type="entry name" value="alpha/beta-Hydrolases"/>
    <property type="match status" value="1"/>
</dbReference>
<dbReference type="InterPro" id="IPR050228">
    <property type="entry name" value="Carboxylesterase_BioH"/>
</dbReference>
<dbReference type="PANTHER" id="PTHR43194">
    <property type="entry name" value="HYDROLASE ALPHA/BETA FOLD FAMILY"/>
    <property type="match status" value="1"/>
</dbReference>
<dbReference type="Proteomes" id="UP000431269">
    <property type="component" value="Chromosome"/>
</dbReference>
<sequence>MTRTILLVHGAWLNSKSWEHWKTRYEAKGFKVVTPDWPGDEGDPVELKAHPRKELIHYGPKEIVAHYEAIIADLDEKPIIMGHSAGGVFTMHLADKGLGVAAVAIDPAPTPGVGIPIEGAINALPVLGDPFSGGKVISMMKSFFADKFANGLPRDQVDYHFEHYVVPTAGKVYWDGVVSGGAGAITWDSKVRPPMLLIGGGKDHIAPLGMTKDIFKHQRRAASLTELKVYEDRSHYLCGEPGWEEVADYALEWATKNART</sequence>
<accession>A0A6I6MN74</accession>
<dbReference type="InterPro" id="IPR029058">
    <property type="entry name" value="AB_hydrolase_fold"/>
</dbReference>
<organism evidence="2 3">
    <name type="scientific">Terricaulis silvestris</name>
    <dbReference type="NCBI Taxonomy" id="2686094"/>
    <lineage>
        <taxon>Bacteria</taxon>
        <taxon>Pseudomonadati</taxon>
        <taxon>Pseudomonadota</taxon>
        <taxon>Alphaproteobacteria</taxon>
        <taxon>Caulobacterales</taxon>
        <taxon>Caulobacteraceae</taxon>
        <taxon>Terricaulis</taxon>
    </lineage>
</organism>
<dbReference type="PRINTS" id="PR00111">
    <property type="entry name" value="ABHYDROLASE"/>
</dbReference>
<reference evidence="3" key="1">
    <citation type="submission" date="2019-12" db="EMBL/GenBank/DDBJ databases">
        <title>Complete genome of Terracaulis silvestris 0127_4.</title>
        <authorList>
            <person name="Vieira S."/>
            <person name="Riedel T."/>
            <person name="Sproer C."/>
            <person name="Pascual J."/>
            <person name="Boedeker C."/>
            <person name="Overmann J."/>
        </authorList>
    </citation>
    <scope>NUCLEOTIDE SEQUENCE [LARGE SCALE GENOMIC DNA]</scope>
    <source>
        <strain evidence="3">0127_4</strain>
    </source>
</reference>